<keyword evidence="4" id="KW-0808">Transferase</keyword>
<feature type="transmembrane region" description="Helical" evidence="10">
    <location>
        <begin position="183"/>
        <end position="207"/>
    </location>
</feature>
<gene>
    <name evidence="11" type="ORF">JG688_00004315</name>
</gene>
<evidence type="ECO:0000256" key="4">
    <source>
        <dbReference type="ARBA" id="ARBA00022679"/>
    </source>
</evidence>
<comment type="subcellular location">
    <subcellularLocation>
        <location evidence="1">Golgi apparatus membrane</location>
        <topology evidence="1">Single-pass type II membrane protein</topology>
    </subcellularLocation>
</comment>
<reference evidence="11" key="1">
    <citation type="submission" date="2021-01" db="EMBL/GenBank/DDBJ databases">
        <title>Phytophthora aleatoria, a newly-described species from Pinus radiata is distinct from Phytophthora cactorum isolates based on comparative genomics.</title>
        <authorList>
            <person name="Mcdougal R."/>
            <person name="Panda P."/>
            <person name="Williams N."/>
            <person name="Studholme D.J."/>
        </authorList>
    </citation>
    <scope>NUCLEOTIDE SEQUENCE</scope>
    <source>
        <strain evidence="11">NZFS 4037</strain>
    </source>
</reference>
<dbReference type="InterPro" id="IPR002659">
    <property type="entry name" value="Glyco_trans_31"/>
</dbReference>
<dbReference type="GO" id="GO:0016758">
    <property type="term" value="F:hexosyltransferase activity"/>
    <property type="evidence" value="ECO:0007669"/>
    <property type="project" value="InterPro"/>
</dbReference>
<dbReference type="GO" id="GO:0000139">
    <property type="term" value="C:Golgi membrane"/>
    <property type="evidence" value="ECO:0007669"/>
    <property type="project" value="UniProtKB-SubCell"/>
</dbReference>
<keyword evidence="5 10" id="KW-0812">Transmembrane</keyword>
<evidence type="ECO:0000256" key="9">
    <source>
        <dbReference type="ARBA" id="ARBA00023136"/>
    </source>
</evidence>
<dbReference type="PANTHER" id="PTHR11214:SF3">
    <property type="entry name" value="BETA-1,3-GALACTOSYLTRANSFERASE 6"/>
    <property type="match status" value="1"/>
</dbReference>
<dbReference type="Pfam" id="PF01762">
    <property type="entry name" value="Galactosyl_T"/>
    <property type="match status" value="1"/>
</dbReference>
<sequence length="748" mass="82545">MACSCAGLISLIVLFVAVALNVVAFSLPLWTTSTTVNESLQDTLDTSDFAAGVWGFCTDVEFSSDSNGANASASFDHCYLFHTSSEYNVTDVDSNLMANFSEYSVCDGYSRAGDVSDDMQLAYATMLATTAGMDPTQFNKFLDKSCGALGSATLAFGGISMGAGALSFVALALGITCCKKRSIFVLIGKVFVGIAQVATILMFALWIPQARPLGKADDVTLNGSFVLAVISTVLYIIASGLHCDLPAFDGQIDQLKLWEPLAMHQLTIILLLCVAYCSRGAAFTVDNDASALHQEDELLKGLRVLYPEQNAQYKSPLSFRFQMITPDFSTLMAAYTGLRWLCLQLDDTWRRCIPIESGVLMIESINTGNHTARLVMFDTATPETGKRLLQSKDVAFTVLSDEDFAAPLKQQRLDDLALYGPEVVEAEEMNIVEWFQLRKSKGEDTAANHVMREVDPATGETRPITEDITAKSSNGSPTNPPLLVIGVKTRVIDGFPFRQAIRQTWASKGSLPVNIRVLFAACRIPVDASEEVRQAIAYEQKVYGGDLLTDVLDCEDSYAMLPQKVKEFLHYVGTDHVLRRAGYVMIADEDVYVRAGDFAEQLAALGPLTDLYAGHVKEGNAFLPERDPQRRYYLPESVYPLEEFPPFAWGPHYLMSMDVVDFIAYNREELQGLGCLDDVTIALWLLAIQVHPQHLAQFQNLRETPCTNELLVYADLGPFAMRIIHNNLNSGRSFCHGFNRHTWDKDTK</sequence>
<name>A0A8J5IR64_9STRA</name>
<feature type="transmembrane region" description="Helical" evidence="10">
    <location>
        <begin position="219"/>
        <end position="241"/>
    </location>
</feature>
<evidence type="ECO:0000256" key="5">
    <source>
        <dbReference type="ARBA" id="ARBA00022692"/>
    </source>
</evidence>
<comment type="similarity">
    <text evidence="2">Belongs to the glycosyltransferase 31 family.</text>
</comment>
<evidence type="ECO:0000256" key="1">
    <source>
        <dbReference type="ARBA" id="ARBA00004323"/>
    </source>
</evidence>
<dbReference type="EMBL" id="JAENGY010000151">
    <property type="protein sequence ID" value="KAG6971713.1"/>
    <property type="molecule type" value="Genomic_DNA"/>
</dbReference>
<keyword evidence="7 10" id="KW-1133">Transmembrane helix</keyword>
<keyword evidence="9 10" id="KW-0472">Membrane</keyword>
<keyword evidence="3" id="KW-0328">Glycosyltransferase</keyword>
<evidence type="ECO:0008006" key="13">
    <source>
        <dbReference type="Google" id="ProtNLM"/>
    </source>
</evidence>
<feature type="transmembrane region" description="Helical" evidence="10">
    <location>
        <begin position="154"/>
        <end position="176"/>
    </location>
</feature>
<evidence type="ECO:0000256" key="10">
    <source>
        <dbReference type="SAM" id="Phobius"/>
    </source>
</evidence>
<dbReference type="Proteomes" id="UP000709295">
    <property type="component" value="Unassembled WGS sequence"/>
</dbReference>
<evidence type="ECO:0000256" key="6">
    <source>
        <dbReference type="ARBA" id="ARBA00022968"/>
    </source>
</evidence>
<keyword evidence="8" id="KW-0333">Golgi apparatus</keyword>
<feature type="transmembrane region" description="Helical" evidence="10">
    <location>
        <begin position="261"/>
        <end position="282"/>
    </location>
</feature>
<accession>A0A8J5IR64</accession>
<proteinExistence type="inferred from homology"/>
<evidence type="ECO:0000256" key="8">
    <source>
        <dbReference type="ARBA" id="ARBA00023034"/>
    </source>
</evidence>
<dbReference type="AlphaFoldDB" id="A0A8J5IR64"/>
<organism evidence="11 12">
    <name type="scientific">Phytophthora aleatoria</name>
    <dbReference type="NCBI Taxonomy" id="2496075"/>
    <lineage>
        <taxon>Eukaryota</taxon>
        <taxon>Sar</taxon>
        <taxon>Stramenopiles</taxon>
        <taxon>Oomycota</taxon>
        <taxon>Peronosporomycetes</taxon>
        <taxon>Peronosporales</taxon>
        <taxon>Peronosporaceae</taxon>
        <taxon>Phytophthora</taxon>
    </lineage>
</organism>
<evidence type="ECO:0000256" key="7">
    <source>
        <dbReference type="ARBA" id="ARBA00022989"/>
    </source>
</evidence>
<keyword evidence="12" id="KW-1185">Reference proteome</keyword>
<comment type="caution">
    <text evidence="11">The sequence shown here is derived from an EMBL/GenBank/DDBJ whole genome shotgun (WGS) entry which is preliminary data.</text>
</comment>
<evidence type="ECO:0000256" key="2">
    <source>
        <dbReference type="ARBA" id="ARBA00008661"/>
    </source>
</evidence>
<evidence type="ECO:0000256" key="3">
    <source>
        <dbReference type="ARBA" id="ARBA00022676"/>
    </source>
</evidence>
<keyword evidence="6" id="KW-0735">Signal-anchor</keyword>
<evidence type="ECO:0000313" key="11">
    <source>
        <dbReference type="EMBL" id="KAG6971713.1"/>
    </source>
</evidence>
<protein>
    <recommendedName>
        <fullName evidence="13">Hexosyltransferase</fullName>
    </recommendedName>
</protein>
<dbReference type="PANTHER" id="PTHR11214">
    <property type="entry name" value="BETA-1,3-N-ACETYLGLUCOSAMINYLTRANSFERASE"/>
    <property type="match status" value="1"/>
</dbReference>
<evidence type="ECO:0000313" key="12">
    <source>
        <dbReference type="Proteomes" id="UP000709295"/>
    </source>
</evidence>